<proteinExistence type="predicted"/>
<evidence type="ECO:0000256" key="2">
    <source>
        <dbReference type="ARBA" id="ARBA00022448"/>
    </source>
</evidence>
<feature type="compositionally biased region" description="Polar residues" evidence="6">
    <location>
        <begin position="17"/>
        <end position="26"/>
    </location>
</feature>
<dbReference type="Proteomes" id="UP000515154">
    <property type="component" value="Linkage group LG9"/>
</dbReference>
<feature type="transmembrane region" description="Helical" evidence="7">
    <location>
        <begin position="105"/>
        <end position="123"/>
    </location>
</feature>
<keyword evidence="5 7" id="KW-0472">Membrane</keyword>
<reference evidence="9" key="1">
    <citation type="submission" date="2025-08" db="UniProtKB">
        <authorList>
            <consortium name="RefSeq"/>
        </authorList>
    </citation>
    <scope>IDENTIFICATION</scope>
</reference>
<evidence type="ECO:0000256" key="5">
    <source>
        <dbReference type="ARBA" id="ARBA00023136"/>
    </source>
</evidence>
<dbReference type="RefSeq" id="XP_036361715.1">
    <property type="nucleotide sequence ID" value="XM_036505822.1"/>
</dbReference>
<feature type="transmembrane region" description="Helical" evidence="7">
    <location>
        <begin position="373"/>
        <end position="393"/>
    </location>
</feature>
<dbReference type="AlphaFoldDB" id="A0A7E6F349"/>
<feature type="transmembrane region" description="Helical" evidence="7">
    <location>
        <begin position="293"/>
        <end position="319"/>
    </location>
</feature>
<keyword evidence="2" id="KW-0813">Transport</keyword>
<dbReference type="PANTHER" id="PTHR23506:SF26">
    <property type="entry name" value="MFS-TYPE TRANSPORTER SLC18B1"/>
    <property type="match status" value="1"/>
</dbReference>
<evidence type="ECO:0000256" key="6">
    <source>
        <dbReference type="SAM" id="MobiDB-lite"/>
    </source>
</evidence>
<feature type="transmembrane region" description="Helical" evidence="7">
    <location>
        <begin position="340"/>
        <end position="361"/>
    </location>
</feature>
<dbReference type="Pfam" id="PF07690">
    <property type="entry name" value="MFS_1"/>
    <property type="match status" value="2"/>
</dbReference>
<dbReference type="KEGG" id="osn:115215875"/>
<dbReference type="GO" id="GO:0016020">
    <property type="term" value="C:membrane"/>
    <property type="evidence" value="ECO:0007669"/>
    <property type="project" value="UniProtKB-SubCell"/>
</dbReference>
<dbReference type="PANTHER" id="PTHR23506">
    <property type="entry name" value="GH10249P"/>
    <property type="match status" value="1"/>
</dbReference>
<gene>
    <name evidence="9" type="primary">LOC115215875</name>
</gene>
<keyword evidence="8" id="KW-1185">Reference proteome</keyword>
<evidence type="ECO:0000256" key="4">
    <source>
        <dbReference type="ARBA" id="ARBA00022989"/>
    </source>
</evidence>
<evidence type="ECO:0000256" key="7">
    <source>
        <dbReference type="SAM" id="Phobius"/>
    </source>
</evidence>
<dbReference type="InterPro" id="IPR011701">
    <property type="entry name" value="MFS"/>
</dbReference>
<feature type="region of interest" description="Disordered" evidence="6">
    <location>
        <begin position="1"/>
        <end position="29"/>
    </location>
</feature>
<evidence type="ECO:0000256" key="3">
    <source>
        <dbReference type="ARBA" id="ARBA00022692"/>
    </source>
</evidence>
<evidence type="ECO:0000313" key="9">
    <source>
        <dbReference type="RefSeq" id="XP_036361715.1"/>
    </source>
</evidence>
<protein>
    <submittedName>
        <fullName evidence="9">MFS-type transporter SLC18B1-like</fullName>
    </submittedName>
</protein>
<comment type="subcellular location">
    <subcellularLocation>
        <location evidence="1">Membrane</location>
        <topology evidence="1">Multi-pass membrane protein</topology>
    </subcellularLocation>
</comment>
<keyword evidence="4 7" id="KW-1133">Transmembrane helix</keyword>
<dbReference type="InterPro" id="IPR050930">
    <property type="entry name" value="MFS_Vesicular_Transporter"/>
</dbReference>
<feature type="transmembrane region" description="Helical" evidence="7">
    <location>
        <begin position="174"/>
        <end position="196"/>
    </location>
</feature>
<keyword evidence="3 7" id="KW-0812">Transmembrane</keyword>
<dbReference type="SUPFAM" id="SSF103473">
    <property type="entry name" value="MFS general substrate transporter"/>
    <property type="match status" value="1"/>
</dbReference>
<feature type="transmembrane region" description="Helical" evidence="7">
    <location>
        <begin position="235"/>
        <end position="254"/>
    </location>
</feature>
<dbReference type="Gene3D" id="1.20.1250.20">
    <property type="entry name" value="MFS general substrate transporter like domains"/>
    <property type="match status" value="2"/>
</dbReference>
<dbReference type="GO" id="GO:0022857">
    <property type="term" value="F:transmembrane transporter activity"/>
    <property type="evidence" value="ECO:0007669"/>
    <property type="project" value="InterPro"/>
</dbReference>
<organism evidence="8 9">
    <name type="scientific">Octopus sinensis</name>
    <name type="common">East Asian common octopus</name>
    <dbReference type="NCBI Taxonomy" id="2607531"/>
    <lineage>
        <taxon>Eukaryota</taxon>
        <taxon>Metazoa</taxon>
        <taxon>Spiralia</taxon>
        <taxon>Lophotrochozoa</taxon>
        <taxon>Mollusca</taxon>
        <taxon>Cephalopoda</taxon>
        <taxon>Coleoidea</taxon>
        <taxon>Octopodiformes</taxon>
        <taxon>Octopoda</taxon>
        <taxon>Incirrata</taxon>
        <taxon>Octopodidae</taxon>
        <taxon>Octopus</taxon>
    </lineage>
</organism>
<feature type="transmembrane region" description="Helical" evidence="7">
    <location>
        <begin position="135"/>
        <end position="162"/>
    </location>
</feature>
<feature type="transmembrane region" description="Helical" evidence="7">
    <location>
        <begin position="73"/>
        <end position="93"/>
    </location>
</feature>
<feature type="transmembrane region" description="Helical" evidence="7">
    <location>
        <begin position="266"/>
        <end position="287"/>
    </location>
</feature>
<sequence length="424" mass="47609">MPSNMEIMRNSEEVPDNNDSTTNEISDSPKKIASQQKLLITALLLSRLIAASMFPLLEVTYPAEAKRRGMNNTLISLLFGVYPLMNVFAPQMVKKMVYHFELKHIIYVAIGSSAINTIFFGLLKYIPKQGSYNMVFIILSFIVRALESLGCGTLNTTVMIFFATEFPDDVSCLFGLFLSAIGLGYSTSPLFGGMLYDLGGFDLPYLIYGALLAICLPCDIYLLRRSSIFFSQTEIGAMYCLLSINYSLASLLNVRIAYKVSDSKSLLIVSNILLASALLLCGPSPFLGIEHKYIWLDIVGIILFGYFYNLSSVIIYKLLCEYVCGDKTEQTLQESSTINSIFYTSIYVGHLTGFIIAGPILDIFGYRWSLTHIAFLILLTTLLLTCQILSKYLPKIEDFRKLWNNKDEGKHLLNSNKHQLHDRP</sequence>
<feature type="transmembrane region" description="Helical" evidence="7">
    <location>
        <begin position="203"/>
        <end position="223"/>
    </location>
</feature>
<dbReference type="InterPro" id="IPR036259">
    <property type="entry name" value="MFS_trans_sf"/>
</dbReference>
<name>A0A7E6F349_9MOLL</name>
<evidence type="ECO:0000313" key="8">
    <source>
        <dbReference type="Proteomes" id="UP000515154"/>
    </source>
</evidence>
<accession>A0A7E6F349</accession>
<evidence type="ECO:0000256" key="1">
    <source>
        <dbReference type="ARBA" id="ARBA00004141"/>
    </source>
</evidence>